<gene>
    <name evidence="2" type="ORF">H0H81_004967</name>
</gene>
<protein>
    <submittedName>
        <fullName evidence="2">Uncharacterized protein</fullName>
    </submittedName>
</protein>
<organism evidence="2 3">
    <name type="scientific">Sphagnurus paluster</name>
    <dbReference type="NCBI Taxonomy" id="117069"/>
    <lineage>
        <taxon>Eukaryota</taxon>
        <taxon>Fungi</taxon>
        <taxon>Dikarya</taxon>
        <taxon>Basidiomycota</taxon>
        <taxon>Agaricomycotina</taxon>
        <taxon>Agaricomycetes</taxon>
        <taxon>Agaricomycetidae</taxon>
        <taxon>Agaricales</taxon>
        <taxon>Tricholomatineae</taxon>
        <taxon>Lyophyllaceae</taxon>
        <taxon>Sphagnurus</taxon>
    </lineage>
</organism>
<proteinExistence type="predicted"/>
<feature type="region of interest" description="Disordered" evidence="1">
    <location>
        <begin position="1"/>
        <end position="22"/>
    </location>
</feature>
<feature type="non-terminal residue" evidence="2">
    <location>
        <position position="267"/>
    </location>
</feature>
<evidence type="ECO:0000313" key="3">
    <source>
        <dbReference type="Proteomes" id="UP000717328"/>
    </source>
</evidence>
<name>A0A9P7FR14_9AGAR</name>
<accession>A0A9P7FR14</accession>
<sequence>MPAHHTTKSRTQAKPKNHTARRSAMHTFGKHTTITPVSAAKNTATASKLKTTTPIARLFDKSAESAAILTTMPMPSPCAGLAHHTTTMTKSSTPTSAATTSLKPVPCRTLRLGPRHVTIATPVPMPGPPKTVTRSIVAAAFAKPPTHPEPTFREETADSITTAAAISTTVPVYSPSADQPVVAAPSRARLAAEALLTTAFAPAADPGRRHCLDQHTHAHHAHSHDHISSRRLNNQAHTLTSNTRRFEYCNSIRMYPKASPLHNRHAK</sequence>
<evidence type="ECO:0000256" key="1">
    <source>
        <dbReference type="SAM" id="MobiDB-lite"/>
    </source>
</evidence>
<dbReference type="Proteomes" id="UP000717328">
    <property type="component" value="Unassembled WGS sequence"/>
</dbReference>
<comment type="caution">
    <text evidence="2">The sequence shown here is derived from an EMBL/GenBank/DDBJ whole genome shotgun (WGS) entry which is preliminary data.</text>
</comment>
<evidence type="ECO:0000313" key="2">
    <source>
        <dbReference type="EMBL" id="KAG5633835.1"/>
    </source>
</evidence>
<dbReference type="EMBL" id="JABCKI010006968">
    <property type="protein sequence ID" value="KAG5633835.1"/>
    <property type="molecule type" value="Genomic_DNA"/>
</dbReference>
<dbReference type="AlphaFoldDB" id="A0A9P7FR14"/>
<keyword evidence="3" id="KW-1185">Reference proteome</keyword>
<reference evidence="2" key="1">
    <citation type="submission" date="2021-02" db="EMBL/GenBank/DDBJ databases">
        <authorList>
            <person name="Nieuwenhuis M."/>
            <person name="Van De Peppel L.J.J."/>
        </authorList>
    </citation>
    <scope>NUCLEOTIDE SEQUENCE</scope>
    <source>
        <strain evidence="2">D49</strain>
    </source>
</reference>
<reference evidence="2" key="2">
    <citation type="submission" date="2021-10" db="EMBL/GenBank/DDBJ databases">
        <title>Phylogenomics reveals ancestral predisposition of the termite-cultivated fungus Termitomyces towards a domesticated lifestyle.</title>
        <authorList>
            <person name="Auxier B."/>
            <person name="Grum-Grzhimaylo A."/>
            <person name="Cardenas M.E."/>
            <person name="Lodge J.D."/>
            <person name="Laessoe T."/>
            <person name="Pedersen O."/>
            <person name="Smith M.E."/>
            <person name="Kuyper T.W."/>
            <person name="Franco-Molano E.A."/>
            <person name="Baroni T.J."/>
            <person name="Aanen D.K."/>
        </authorList>
    </citation>
    <scope>NUCLEOTIDE SEQUENCE</scope>
    <source>
        <strain evidence="2">D49</strain>
    </source>
</reference>